<dbReference type="KEGG" id="crq:GCK72_016832"/>
<evidence type="ECO:0008006" key="2">
    <source>
        <dbReference type="Google" id="ProtNLM"/>
    </source>
</evidence>
<dbReference type="AlphaFoldDB" id="A0A6A5G6T7"/>
<dbReference type="GeneID" id="9819067"/>
<organism evidence="1">
    <name type="scientific">Caenorhabditis remanei</name>
    <name type="common">Caenorhabditis vulgaris</name>
    <dbReference type="NCBI Taxonomy" id="31234"/>
    <lineage>
        <taxon>Eukaryota</taxon>
        <taxon>Metazoa</taxon>
        <taxon>Ecdysozoa</taxon>
        <taxon>Nematoda</taxon>
        <taxon>Chromadorea</taxon>
        <taxon>Rhabditida</taxon>
        <taxon>Rhabditina</taxon>
        <taxon>Rhabditomorpha</taxon>
        <taxon>Rhabditoidea</taxon>
        <taxon>Rhabditidae</taxon>
        <taxon>Peloderinae</taxon>
        <taxon>Caenorhabditis</taxon>
    </lineage>
</organism>
<name>A0A6A5G6T7_CAERE</name>
<gene>
    <name evidence="1" type="ORF">GCK72_016832</name>
</gene>
<dbReference type="EMBL" id="WUAV01000005">
    <property type="protein sequence ID" value="KAF1750284.1"/>
    <property type="molecule type" value="Genomic_DNA"/>
</dbReference>
<evidence type="ECO:0000313" key="1">
    <source>
        <dbReference type="EMBL" id="KAF1750284.1"/>
    </source>
</evidence>
<accession>A0A6A5G6T7</accession>
<dbReference type="Proteomes" id="UP000483820">
    <property type="component" value="Chromosome V"/>
</dbReference>
<protein>
    <recommendedName>
        <fullName evidence="2">F-box domain-containing protein</fullName>
    </recommendedName>
</protein>
<proteinExistence type="predicted"/>
<dbReference type="RefSeq" id="XP_053580636.1">
    <property type="nucleotide sequence ID" value="XM_053731723.1"/>
</dbReference>
<comment type="caution">
    <text evidence="1">The sequence shown here is derived from an EMBL/GenBank/DDBJ whole genome shotgun (WGS) entry which is preliminary data.</text>
</comment>
<sequence>MRKLKKQKTKRNQPFGEDFVDLRKVLPPTVMRTMIEKMSIEEHALLRAVCRYAHDEIESYWRTQKTFEIAQLFTWFPHLSDWNLTSLAGIQNEIFAAFNLIKSGNLRKLSLRRLRNVSIKGLVTCIEMATGEPASTFLRNVVELDIRGCLIPPCHIKMFDELFPNLQSIILGPDTIIAAKNRKLTTKSITEITHHINISSEVKFTENENVPAADMHTAAFIREHLPDVRHIFIDLDS</sequence>
<dbReference type="CTD" id="9819067"/>
<reference evidence="1" key="1">
    <citation type="submission" date="2019-12" db="EMBL/GenBank/DDBJ databases">
        <title>Chromosome-level assembly of the Caenorhabditis remanei genome.</title>
        <authorList>
            <person name="Teterina A.A."/>
            <person name="Willis J.H."/>
            <person name="Phillips P.C."/>
        </authorList>
    </citation>
    <scope>NUCLEOTIDE SEQUENCE [LARGE SCALE GENOMIC DNA]</scope>
    <source>
        <strain evidence="1">PX506</strain>
        <tissue evidence="1">Whole organism</tissue>
    </source>
</reference>